<gene>
    <name evidence="1" type="ORF">MNBD_BACTEROID01-1555</name>
</gene>
<dbReference type="AlphaFoldDB" id="A0A3B0TSD5"/>
<reference evidence="1" key="1">
    <citation type="submission" date="2018-06" db="EMBL/GenBank/DDBJ databases">
        <authorList>
            <person name="Zhirakovskaya E."/>
        </authorList>
    </citation>
    <scope>NUCLEOTIDE SEQUENCE</scope>
</reference>
<protein>
    <recommendedName>
        <fullName evidence="2">Outer membrane protein beta-barrel domain-containing protein</fullName>
    </recommendedName>
</protein>
<evidence type="ECO:0008006" key="2">
    <source>
        <dbReference type="Google" id="ProtNLM"/>
    </source>
</evidence>
<dbReference type="EMBL" id="UOEP01000130">
    <property type="protein sequence ID" value="VAW20858.1"/>
    <property type="molecule type" value="Genomic_DNA"/>
</dbReference>
<accession>A0A3B0TSD5</accession>
<organism evidence="1">
    <name type="scientific">hydrothermal vent metagenome</name>
    <dbReference type="NCBI Taxonomy" id="652676"/>
    <lineage>
        <taxon>unclassified sequences</taxon>
        <taxon>metagenomes</taxon>
        <taxon>ecological metagenomes</taxon>
    </lineage>
</organism>
<sequence>MKKTHIILFVFIVFSLGASGQQYNQAIGIRGGYSSGFEYRVYTGDINSYKLLLSTRSRGLQLTGFKEFHQYGFFGFPEQLDFFFGLGLHAGYERWDVYHYSRGIRWREPRTELIAGLDGLCGVEYTFYEFPVSLGFEVKPFFDVWGQQAFYVRLFDFAFTLKYLF</sequence>
<proteinExistence type="predicted"/>
<name>A0A3B0TSD5_9ZZZZ</name>
<evidence type="ECO:0000313" key="1">
    <source>
        <dbReference type="EMBL" id="VAW20858.1"/>
    </source>
</evidence>